<protein>
    <recommendedName>
        <fullName evidence="4">Phenoloxidase-activating factor 2</fullName>
    </recommendedName>
    <alternativeName>
        <fullName evidence="5">Prophenoloxidase-activating factor II</fullName>
    </alternativeName>
</protein>
<keyword evidence="7" id="KW-0812">Transmembrane</keyword>
<dbReference type="Proteomes" id="UP000801492">
    <property type="component" value="Unassembled WGS sequence"/>
</dbReference>
<dbReference type="AlphaFoldDB" id="A0A8K0D5F8"/>
<keyword evidence="7" id="KW-1133">Transmembrane helix</keyword>
<evidence type="ECO:0000313" key="10">
    <source>
        <dbReference type="Proteomes" id="UP000801492"/>
    </source>
</evidence>
<comment type="caution">
    <text evidence="9">The sequence shown here is derived from an EMBL/GenBank/DDBJ whole genome shotgun (WGS) entry which is preliminary data.</text>
</comment>
<reference evidence="9" key="1">
    <citation type="submission" date="2019-08" db="EMBL/GenBank/DDBJ databases">
        <title>The genome of the North American firefly Photinus pyralis.</title>
        <authorList>
            <consortium name="Photinus pyralis genome working group"/>
            <person name="Fallon T.R."/>
            <person name="Sander Lower S.E."/>
            <person name="Weng J.-K."/>
        </authorList>
    </citation>
    <scope>NUCLEOTIDE SEQUENCE</scope>
    <source>
        <strain evidence="9">TRF0915ILg1</strain>
        <tissue evidence="9">Whole body</tissue>
    </source>
</reference>
<sequence length="934" mass="102252">MIGKDNTKAWVDAKFHFSQILVIFYIDLLFLLLFSFLAMRLLYHTITLLGFILIQSSIAEKKEWSWGQDSDDLLNGFKPLDNPLLQQDSDVAETTLLEQQGPLLNSTQDDQVIDSIIQFGRQGRNLDGYDEVFTDPNVKEAIQKGDDREARNVIKERLCSLGLMQCEGENVQGKRPYIAPEDLVYAQPVDIKPVGRPIPSIPVKRPHGGHYGPPRPISIPGPPGKYPPFSPHGPPRRGYGPPSKPFYPGKPVIGGPPSGGYFEESDGFLSKPPGPIYNQPIELDSPYGYEHASASHHKEFGHISSSFHKDKKPIEVVVNAQGGVAHASGSAGGQGVQQHVHHHFHHAGDGVKVPSSTGIKVPSLGVVGGHASIDTFGGSLVESQGSLFKPSSSGFISSSFGSGYKQLNAGETFNKINPGLTIGGTGFNGVNYGGQPLASYGSGLGNYGSVKPVVENYNPLTIGGGGSNSFGTSVGLYGNSGVYGSTNGLYKKELNLQSTGSGNSIQSNYLQSTYAGGYQGLESARAENYDCVCVPYNQCPSQDIIGRKDDLYLAIDPRNLKSDIEAIATEERIITDGNGTMTVVRVPKEAKDHTDKIEETRIETKDEKPEETKKLFKRDAAAQNSTQYQPRQAYYPGSFGKPNVCGPRHVCCKRPLRPHIPTPGLGQLRQCGTRHSQGINGRIKNPVYVDGDSEFGEYPWQVAILKKDPKESVYVCGGTLIDHLHIITAAHCVKSYSAFDLRVRLGEWDVNHDVEFYPYIERDISLVEVHPEFYAGTLYNDLALLRMDRPVDWNKHPHISPACLPNPREDYSGQRCWTTGWGKDAFGEFGKYQNILKEVDVPVIGFAQCQQQLQQTRLGYEFKLHPGFICAGGEEGKDACKGDGGGPMVCERGGTWQIVGVVSWGIGCGQHGVPGVYVKVAHYLDWIRQLTQRF</sequence>
<evidence type="ECO:0000256" key="7">
    <source>
        <dbReference type="SAM" id="Phobius"/>
    </source>
</evidence>
<proteinExistence type="predicted"/>
<dbReference type="EMBL" id="VTPC01004024">
    <property type="protein sequence ID" value="KAF2897596.1"/>
    <property type="molecule type" value="Genomic_DNA"/>
</dbReference>
<keyword evidence="2" id="KW-0964">Secreted</keyword>
<dbReference type="PANTHER" id="PTHR24258">
    <property type="entry name" value="SERINE PROTEASE-RELATED"/>
    <property type="match status" value="1"/>
</dbReference>
<dbReference type="OrthoDB" id="5949700at2759"/>
<feature type="domain" description="Peptidase S1" evidence="8">
    <location>
        <begin position="688"/>
        <end position="932"/>
    </location>
</feature>
<dbReference type="Gene3D" id="2.40.10.10">
    <property type="entry name" value="Trypsin-like serine proteases"/>
    <property type="match status" value="1"/>
</dbReference>
<dbReference type="PANTHER" id="PTHR24258:SF142">
    <property type="entry name" value="PEPTIDASE S1 DOMAIN-CONTAINING PROTEIN"/>
    <property type="match status" value="1"/>
</dbReference>
<dbReference type="InterPro" id="IPR001254">
    <property type="entry name" value="Trypsin_dom"/>
</dbReference>
<evidence type="ECO:0000256" key="5">
    <source>
        <dbReference type="ARBA" id="ARBA00076468"/>
    </source>
</evidence>
<dbReference type="InterPro" id="IPR043504">
    <property type="entry name" value="Peptidase_S1_PA_chymotrypsin"/>
</dbReference>
<keyword evidence="7" id="KW-0472">Membrane</keyword>
<dbReference type="GO" id="GO:0005576">
    <property type="term" value="C:extracellular region"/>
    <property type="evidence" value="ECO:0007669"/>
    <property type="project" value="UniProtKB-SubCell"/>
</dbReference>
<organism evidence="9 10">
    <name type="scientific">Ignelater luminosus</name>
    <name type="common">Cucubano</name>
    <name type="synonym">Pyrophorus luminosus</name>
    <dbReference type="NCBI Taxonomy" id="2038154"/>
    <lineage>
        <taxon>Eukaryota</taxon>
        <taxon>Metazoa</taxon>
        <taxon>Ecdysozoa</taxon>
        <taxon>Arthropoda</taxon>
        <taxon>Hexapoda</taxon>
        <taxon>Insecta</taxon>
        <taxon>Pterygota</taxon>
        <taxon>Neoptera</taxon>
        <taxon>Endopterygota</taxon>
        <taxon>Coleoptera</taxon>
        <taxon>Polyphaga</taxon>
        <taxon>Elateriformia</taxon>
        <taxon>Elateroidea</taxon>
        <taxon>Elateridae</taxon>
        <taxon>Agrypninae</taxon>
        <taxon>Pyrophorini</taxon>
        <taxon>Ignelater</taxon>
    </lineage>
</organism>
<evidence type="ECO:0000256" key="6">
    <source>
        <dbReference type="SAM" id="MobiDB-lite"/>
    </source>
</evidence>
<evidence type="ECO:0000256" key="1">
    <source>
        <dbReference type="ARBA" id="ARBA00004613"/>
    </source>
</evidence>
<dbReference type="GO" id="GO:0006508">
    <property type="term" value="P:proteolysis"/>
    <property type="evidence" value="ECO:0007669"/>
    <property type="project" value="InterPro"/>
</dbReference>
<feature type="compositionally biased region" description="Basic and acidic residues" evidence="6">
    <location>
        <begin position="600"/>
        <end position="620"/>
    </location>
</feature>
<feature type="transmembrane region" description="Helical" evidence="7">
    <location>
        <begin position="20"/>
        <end position="43"/>
    </location>
</feature>
<dbReference type="PRINTS" id="PR00722">
    <property type="entry name" value="CHYMOTRYPSIN"/>
</dbReference>
<dbReference type="SUPFAM" id="SSF50494">
    <property type="entry name" value="Trypsin-like serine proteases"/>
    <property type="match status" value="1"/>
</dbReference>
<comment type="subcellular location">
    <subcellularLocation>
        <location evidence="1">Secreted</location>
    </subcellularLocation>
</comment>
<dbReference type="SMART" id="SM00020">
    <property type="entry name" value="Tryp_SPc"/>
    <property type="match status" value="1"/>
</dbReference>
<dbReference type="Pfam" id="PF00089">
    <property type="entry name" value="Trypsin"/>
    <property type="match status" value="1"/>
</dbReference>
<evidence type="ECO:0000256" key="4">
    <source>
        <dbReference type="ARBA" id="ARBA00068096"/>
    </source>
</evidence>
<name>A0A8K0D5F8_IGNLU</name>
<accession>A0A8K0D5F8</accession>
<evidence type="ECO:0000313" key="9">
    <source>
        <dbReference type="EMBL" id="KAF2897596.1"/>
    </source>
</evidence>
<keyword evidence="10" id="KW-1185">Reference proteome</keyword>
<dbReference type="FunFam" id="2.40.10.10:FF:000038">
    <property type="entry name" value="Serine protease"/>
    <property type="match status" value="1"/>
</dbReference>
<dbReference type="CDD" id="cd00190">
    <property type="entry name" value="Tryp_SPc"/>
    <property type="match status" value="1"/>
</dbReference>
<gene>
    <name evidence="9" type="ORF">ILUMI_08582</name>
</gene>
<dbReference type="GO" id="GO:0004252">
    <property type="term" value="F:serine-type endopeptidase activity"/>
    <property type="evidence" value="ECO:0007669"/>
    <property type="project" value="InterPro"/>
</dbReference>
<dbReference type="PROSITE" id="PS50240">
    <property type="entry name" value="TRYPSIN_DOM"/>
    <property type="match status" value="1"/>
</dbReference>
<dbReference type="PROSITE" id="PS00134">
    <property type="entry name" value="TRYPSIN_HIS"/>
    <property type="match status" value="1"/>
</dbReference>
<dbReference type="InterPro" id="IPR009003">
    <property type="entry name" value="Peptidase_S1_PA"/>
</dbReference>
<keyword evidence="3" id="KW-1015">Disulfide bond</keyword>
<evidence type="ECO:0000259" key="8">
    <source>
        <dbReference type="PROSITE" id="PS50240"/>
    </source>
</evidence>
<dbReference type="InterPro" id="IPR018114">
    <property type="entry name" value="TRYPSIN_HIS"/>
</dbReference>
<feature type="region of interest" description="Disordered" evidence="6">
    <location>
        <begin position="600"/>
        <end position="634"/>
    </location>
</feature>
<dbReference type="InterPro" id="IPR001314">
    <property type="entry name" value="Peptidase_S1A"/>
</dbReference>
<evidence type="ECO:0000256" key="3">
    <source>
        <dbReference type="ARBA" id="ARBA00023157"/>
    </source>
</evidence>
<evidence type="ECO:0000256" key="2">
    <source>
        <dbReference type="ARBA" id="ARBA00022525"/>
    </source>
</evidence>